<reference evidence="3" key="1">
    <citation type="submission" date="2013-11" db="EMBL/GenBank/DDBJ databases">
        <authorList>
            <person name="Aslett M."/>
        </authorList>
    </citation>
    <scope>NUCLEOTIDE SEQUENCE [LARGE SCALE GENOMIC DNA]</scope>
    <source>
        <strain evidence="3">Edinburgh</strain>
    </source>
</reference>
<organism evidence="3 4">
    <name type="scientific">Trichuris muris</name>
    <name type="common">Mouse whipworm</name>
    <dbReference type="NCBI Taxonomy" id="70415"/>
    <lineage>
        <taxon>Eukaryota</taxon>
        <taxon>Metazoa</taxon>
        <taxon>Ecdysozoa</taxon>
        <taxon>Nematoda</taxon>
        <taxon>Enoplea</taxon>
        <taxon>Dorylaimia</taxon>
        <taxon>Trichinellida</taxon>
        <taxon>Trichuridae</taxon>
        <taxon>Trichuris</taxon>
    </lineage>
</organism>
<dbReference type="Proteomes" id="UP000046395">
    <property type="component" value="Unassembled WGS sequence"/>
</dbReference>
<evidence type="ECO:0000313" key="4">
    <source>
        <dbReference type="WBParaSite" id="TMUE_2000009752.1"/>
    </source>
</evidence>
<feature type="domain" description="EB" evidence="2">
    <location>
        <begin position="104"/>
        <end position="150"/>
    </location>
</feature>
<dbReference type="WBParaSite" id="TMUE_2000009752.1">
    <property type="protein sequence ID" value="TMUE_2000009752.1"/>
    <property type="gene ID" value="WBGene00289724"/>
</dbReference>
<dbReference type="Pfam" id="PF01683">
    <property type="entry name" value="EB"/>
    <property type="match status" value="2"/>
</dbReference>
<evidence type="ECO:0000259" key="2">
    <source>
        <dbReference type="Pfam" id="PF01683"/>
    </source>
</evidence>
<dbReference type="STRING" id="70415.A0A5S6QS78"/>
<keyword evidence="1" id="KW-0732">Signal</keyword>
<dbReference type="InterPro" id="IPR006150">
    <property type="entry name" value="Cys_repeat_1"/>
</dbReference>
<dbReference type="SMART" id="SM00289">
    <property type="entry name" value="WR1"/>
    <property type="match status" value="2"/>
</dbReference>
<name>A0A5S6QS78_TRIMR</name>
<evidence type="ECO:0000256" key="1">
    <source>
        <dbReference type="SAM" id="SignalP"/>
    </source>
</evidence>
<dbReference type="AlphaFoldDB" id="A0A5S6QS78"/>
<reference evidence="3" key="2">
    <citation type="submission" date="2014-03" db="EMBL/GenBank/DDBJ databases">
        <title>The whipworm genome and dual-species transcriptomics of an intimate host-pathogen interaction.</title>
        <authorList>
            <person name="Foth B.J."/>
            <person name="Tsai I.J."/>
            <person name="Reid A.J."/>
            <person name="Bancroft A.J."/>
            <person name="Nichol S."/>
            <person name="Tracey A."/>
            <person name="Holroyd N."/>
            <person name="Cotton J.A."/>
            <person name="Stanley E.J."/>
            <person name="Zarowiecki M."/>
            <person name="Liu J.Z."/>
            <person name="Huckvale T."/>
            <person name="Cooper P.J."/>
            <person name="Grencis R.K."/>
            <person name="Berriman M."/>
        </authorList>
    </citation>
    <scope>NUCLEOTIDE SEQUENCE [LARGE SCALE GENOMIC DNA]</scope>
    <source>
        <strain evidence="3">Edinburgh</strain>
    </source>
</reference>
<keyword evidence="3" id="KW-1185">Reference proteome</keyword>
<protein>
    <submittedName>
        <fullName evidence="4">EB domain-containing protein</fullName>
    </submittedName>
</protein>
<feature type="domain" description="EB" evidence="2">
    <location>
        <begin position="261"/>
        <end position="317"/>
    </location>
</feature>
<evidence type="ECO:0000313" key="3">
    <source>
        <dbReference type="Proteomes" id="UP000046395"/>
    </source>
</evidence>
<dbReference type="WBParaSite" id="TMUE_2000009752.2">
    <property type="protein sequence ID" value="TMUE_2000009752.2"/>
    <property type="gene ID" value="WBGene00289724"/>
</dbReference>
<proteinExistence type="predicted"/>
<dbReference type="InterPro" id="IPR006149">
    <property type="entry name" value="EB_dom"/>
</dbReference>
<feature type="signal peptide" evidence="1">
    <location>
        <begin position="1"/>
        <end position="19"/>
    </location>
</feature>
<accession>A0A5S6QS78</accession>
<sequence length="367" mass="40506">MLIPLFFVSHLLTVEMTLHGRIGYECDDDHSCHDAHSECRFDRCHCQSGYGHSYEGSHVECIKLPMLGEPCVAQDDKRHSSCSDPHGNCVNGICVCGDMYENRSGKCVFVERTIGQSCKADRQCITPFTYCSEAKTCACRPGFKDISTSCVPVTLRCLEGAPLNISGEIITCTASGSKKSTCPRNSYCVSYIEHEGHWSCLQLPVHRGFCCPQPNSTNSLKSTCPAGEALSPYQPCPLETHFVHMDYNIPRKGSPCCPRPCPIHYSYINGRCYSSGLQPGDFCQLDDQCSCGTCNVDQDNQKRCQCKPGFIELYGKCHDERCFHGEPATDMATGDLITCNATAKSCPGDYLCVLEFGLCCPRMPIYS</sequence>
<reference evidence="4" key="3">
    <citation type="submission" date="2019-12" db="UniProtKB">
        <authorList>
            <consortium name="WormBaseParasite"/>
        </authorList>
    </citation>
    <scope>IDENTIFICATION</scope>
</reference>
<feature type="chain" id="PRO_5044624349" evidence="1">
    <location>
        <begin position="20"/>
        <end position="367"/>
    </location>
</feature>